<protein>
    <recommendedName>
        <fullName evidence="4">Probable multidrug resistance protein NorM</fullName>
    </recommendedName>
    <alternativeName>
        <fullName evidence="12">Multidrug-efflux transporter</fullName>
    </alternativeName>
</protein>
<comment type="function">
    <text evidence="1">Multidrug efflux pump.</text>
</comment>
<keyword evidence="9 13" id="KW-1133">Transmembrane helix</keyword>
<accession>G5GMF8</accession>
<evidence type="ECO:0000256" key="1">
    <source>
        <dbReference type="ARBA" id="ARBA00003408"/>
    </source>
</evidence>
<dbReference type="InterPro" id="IPR048279">
    <property type="entry name" value="MdtK-like"/>
</dbReference>
<dbReference type="PANTHER" id="PTHR43298:SF2">
    <property type="entry name" value="FMN_FAD EXPORTER YEEO-RELATED"/>
    <property type="match status" value="1"/>
</dbReference>
<dbReference type="AlphaFoldDB" id="G5GMF8"/>
<dbReference type="GO" id="GO:0042910">
    <property type="term" value="F:xenobiotic transmembrane transporter activity"/>
    <property type="evidence" value="ECO:0007669"/>
    <property type="project" value="InterPro"/>
</dbReference>
<dbReference type="GO" id="GO:0006811">
    <property type="term" value="P:monoatomic ion transport"/>
    <property type="evidence" value="ECO:0007669"/>
    <property type="project" value="UniProtKB-KW"/>
</dbReference>
<proteinExistence type="inferred from homology"/>
<evidence type="ECO:0000313" key="15">
    <source>
        <dbReference type="Proteomes" id="UP000004129"/>
    </source>
</evidence>
<evidence type="ECO:0000256" key="12">
    <source>
        <dbReference type="ARBA" id="ARBA00031636"/>
    </source>
</evidence>
<comment type="caution">
    <text evidence="14">The sequence shown here is derived from an EMBL/GenBank/DDBJ whole genome shotgun (WGS) entry which is preliminary data.</text>
</comment>
<feature type="transmembrane region" description="Helical" evidence="13">
    <location>
        <begin position="197"/>
        <end position="218"/>
    </location>
</feature>
<dbReference type="Pfam" id="PF01554">
    <property type="entry name" value="MatE"/>
    <property type="match status" value="2"/>
</dbReference>
<dbReference type="eggNOG" id="COG0534">
    <property type="taxonomic scope" value="Bacteria"/>
</dbReference>
<dbReference type="GO" id="GO:0005886">
    <property type="term" value="C:plasma membrane"/>
    <property type="evidence" value="ECO:0007669"/>
    <property type="project" value="UniProtKB-SubCell"/>
</dbReference>
<keyword evidence="15" id="KW-1185">Reference proteome</keyword>
<feature type="transmembrane region" description="Helical" evidence="13">
    <location>
        <begin position="360"/>
        <end position="382"/>
    </location>
</feature>
<evidence type="ECO:0000256" key="8">
    <source>
        <dbReference type="ARBA" id="ARBA00022692"/>
    </source>
</evidence>
<evidence type="ECO:0000256" key="3">
    <source>
        <dbReference type="ARBA" id="ARBA00010199"/>
    </source>
</evidence>
<evidence type="ECO:0000256" key="2">
    <source>
        <dbReference type="ARBA" id="ARBA00004651"/>
    </source>
</evidence>
<feature type="transmembrane region" description="Helical" evidence="13">
    <location>
        <begin position="138"/>
        <end position="160"/>
    </location>
</feature>
<evidence type="ECO:0000313" key="14">
    <source>
        <dbReference type="EMBL" id="EHG22403.1"/>
    </source>
</evidence>
<reference evidence="14 15" key="1">
    <citation type="submission" date="2011-08" db="EMBL/GenBank/DDBJ databases">
        <title>The Genome Sequence of Selenomonas infelix ATCC 43532.</title>
        <authorList>
            <consortium name="The Broad Institute Genome Sequencing Platform"/>
            <person name="Earl A."/>
            <person name="Ward D."/>
            <person name="Feldgarden M."/>
            <person name="Gevers D."/>
            <person name="Izard J."/>
            <person name="Blanton J.M."/>
            <person name="Baranova O.V."/>
            <person name="Dewhirst F.E."/>
            <person name="Young S.K."/>
            <person name="Zeng Q."/>
            <person name="Gargeya S."/>
            <person name="Fitzgerald M."/>
            <person name="Haas B."/>
            <person name="Abouelleil A."/>
            <person name="Alvarado L."/>
            <person name="Arachchi H.M."/>
            <person name="Berlin A."/>
            <person name="Brown A."/>
            <person name="Chapman S.B."/>
            <person name="Chen Z."/>
            <person name="Dunbar C."/>
            <person name="Freedman E."/>
            <person name="Gearin G."/>
            <person name="Gellesch M."/>
            <person name="Goldberg J."/>
            <person name="Griggs A."/>
            <person name="Gujja S."/>
            <person name="Heiman D."/>
            <person name="Howarth C."/>
            <person name="Larson L."/>
            <person name="Lui A."/>
            <person name="MacDonald P.J.P."/>
            <person name="Montmayeur A."/>
            <person name="Murphy C."/>
            <person name="Neiman D."/>
            <person name="Pearson M."/>
            <person name="Priest M."/>
            <person name="Roberts A."/>
            <person name="Saif S."/>
            <person name="Shea T."/>
            <person name="Shenoy N."/>
            <person name="Sisk P."/>
            <person name="Stolte C."/>
            <person name="Sykes S."/>
            <person name="Wortman J."/>
            <person name="Nusbaum C."/>
            <person name="Birren B."/>
        </authorList>
    </citation>
    <scope>NUCLEOTIDE SEQUENCE [LARGE SCALE GENOMIC DNA]</scope>
    <source>
        <strain evidence="14 15">ATCC 43532</strain>
    </source>
</reference>
<dbReference type="PIRSF" id="PIRSF006603">
    <property type="entry name" value="DinF"/>
    <property type="match status" value="1"/>
</dbReference>
<evidence type="ECO:0000256" key="13">
    <source>
        <dbReference type="SAM" id="Phobius"/>
    </source>
</evidence>
<evidence type="ECO:0000256" key="5">
    <source>
        <dbReference type="ARBA" id="ARBA00022448"/>
    </source>
</evidence>
<evidence type="ECO:0000256" key="6">
    <source>
        <dbReference type="ARBA" id="ARBA00022449"/>
    </source>
</evidence>
<dbReference type="EMBL" id="ACZM01000003">
    <property type="protein sequence ID" value="EHG22403.1"/>
    <property type="molecule type" value="Genomic_DNA"/>
</dbReference>
<dbReference type="InterPro" id="IPR050222">
    <property type="entry name" value="MATE_MdtK"/>
</dbReference>
<keyword evidence="6" id="KW-0050">Antiport</keyword>
<comment type="similarity">
    <text evidence="3">Belongs to the multi antimicrobial extrusion (MATE) (TC 2.A.66.1) family.</text>
</comment>
<dbReference type="PANTHER" id="PTHR43298">
    <property type="entry name" value="MULTIDRUG RESISTANCE PROTEIN NORM-RELATED"/>
    <property type="match status" value="1"/>
</dbReference>
<evidence type="ECO:0000256" key="7">
    <source>
        <dbReference type="ARBA" id="ARBA00022475"/>
    </source>
</evidence>
<feature type="transmembrane region" description="Helical" evidence="13">
    <location>
        <begin position="394"/>
        <end position="414"/>
    </location>
</feature>
<name>G5GMF8_9FIRM</name>
<keyword evidence="8 13" id="KW-0812">Transmembrane</keyword>
<dbReference type="NCBIfam" id="TIGR00797">
    <property type="entry name" value="matE"/>
    <property type="match status" value="1"/>
</dbReference>
<keyword evidence="11 13" id="KW-0472">Membrane</keyword>
<dbReference type="STRING" id="679201.HMPREF9334_00439"/>
<feature type="transmembrane region" description="Helical" evidence="13">
    <location>
        <begin position="20"/>
        <end position="37"/>
    </location>
</feature>
<feature type="transmembrane region" description="Helical" evidence="13">
    <location>
        <begin position="102"/>
        <end position="126"/>
    </location>
</feature>
<evidence type="ECO:0000256" key="4">
    <source>
        <dbReference type="ARBA" id="ARBA00020268"/>
    </source>
</evidence>
<comment type="subcellular location">
    <subcellularLocation>
        <location evidence="2">Cell membrane</location>
        <topology evidence="2">Multi-pass membrane protein</topology>
    </subcellularLocation>
</comment>
<evidence type="ECO:0000256" key="9">
    <source>
        <dbReference type="ARBA" id="ARBA00022989"/>
    </source>
</evidence>
<dbReference type="PATRIC" id="fig|679201.3.peg.443"/>
<feature type="transmembrane region" description="Helical" evidence="13">
    <location>
        <begin position="42"/>
        <end position="59"/>
    </location>
</feature>
<feature type="transmembrane region" description="Helical" evidence="13">
    <location>
        <begin position="318"/>
        <end position="340"/>
    </location>
</feature>
<dbReference type="HOGENOM" id="CLU_012893_5_3_9"/>
<sequence>MEYGDKQGDGSVLTSYDKNYLRIGLPAALEGVLMIFLSNADIIMVGSLGTGAIAAVSIFSQPRMMLLTVARSVAAAVTILIAERFGRDQHDAYGDILKKTIVLVFVVLGLAHIGFFIYLDAILLWMGAQQDYLSDAMIYGLWTLPAVFITSMTTLMQAVMFGRGESMRVLSINIQGNVVNVILNALLIFGLGPFPQLGVLGAALGTIGGTVWSFYLTLRVLYAWGIFAQGNYCLTRAYLREFLSVFGGIFSEQGFERIGMVVYTRMVAELGTIPYAIHAIAMNFCDFYYNFCNGMGKSSTVLAGHNKDQQKRNEWRRYLWTGMRWSLIFSTVAFLVTYVLREQIFGVYAHDPELLPLGSLIIAYVAVVSFPEAYQMVCAGILRASGKTTQVAAYSFISITIVRPIITYILLYEFHMGLEGAWLSLALDQSMRAICAAILLRKVYHERNSKHALNPC</sequence>
<feature type="transmembrane region" description="Helical" evidence="13">
    <location>
        <begin position="172"/>
        <end position="191"/>
    </location>
</feature>
<keyword evidence="5" id="KW-0813">Transport</keyword>
<dbReference type="InterPro" id="IPR002528">
    <property type="entry name" value="MATE_fam"/>
</dbReference>
<evidence type="ECO:0000256" key="11">
    <source>
        <dbReference type="ARBA" id="ARBA00023136"/>
    </source>
</evidence>
<organism evidence="14 15">
    <name type="scientific">Selenomonas infelix ATCC 43532</name>
    <dbReference type="NCBI Taxonomy" id="679201"/>
    <lineage>
        <taxon>Bacteria</taxon>
        <taxon>Bacillati</taxon>
        <taxon>Bacillota</taxon>
        <taxon>Negativicutes</taxon>
        <taxon>Selenomonadales</taxon>
        <taxon>Selenomonadaceae</taxon>
        <taxon>Selenomonas</taxon>
    </lineage>
</organism>
<dbReference type="Proteomes" id="UP000004129">
    <property type="component" value="Unassembled WGS sequence"/>
</dbReference>
<evidence type="ECO:0000256" key="10">
    <source>
        <dbReference type="ARBA" id="ARBA00023065"/>
    </source>
</evidence>
<dbReference type="GO" id="GO:0015297">
    <property type="term" value="F:antiporter activity"/>
    <property type="evidence" value="ECO:0007669"/>
    <property type="project" value="UniProtKB-KW"/>
</dbReference>
<keyword evidence="10" id="KW-0406">Ion transport</keyword>
<gene>
    <name evidence="14" type="ORF">HMPREF9334_00439</name>
</gene>
<keyword evidence="7" id="KW-1003">Cell membrane</keyword>